<dbReference type="GO" id="GO:0004553">
    <property type="term" value="F:hydrolase activity, hydrolyzing O-glycosyl compounds"/>
    <property type="evidence" value="ECO:0007669"/>
    <property type="project" value="InterPro"/>
</dbReference>
<gene>
    <name evidence="2" type="ORF">NAEGRDRAFT_79256</name>
</gene>
<dbReference type="InterPro" id="IPR006103">
    <property type="entry name" value="Glyco_hydro_2_cat"/>
</dbReference>
<evidence type="ECO:0000259" key="1">
    <source>
        <dbReference type="Pfam" id="PF02836"/>
    </source>
</evidence>
<name>D2VAY6_NAEGR</name>
<protein>
    <submittedName>
        <fullName evidence="2">Agarase</fullName>
    </submittedName>
</protein>
<dbReference type="InterPro" id="IPR017853">
    <property type="entry name" value="GH"/>
</dbReference>
<dbReference type="Pfam" id="PF02836">
    <property type="entry name" value="Glyco_hydro_2_C"/>
    <property type="match status" value="1"/>
</dbReference>
<proteinExistence type="predicted"/>
<accession>D2VAY6</accession>
<dbReference type="GeneID" id="8859336"/>
<dbReference type="OrthoDB" id="5279280at2759"/>
<dbReference type="InParanoid" id="D2VAY6"/>
<dbReference type="KEGG" id="ngr:NAEGRDRAFT_79256"/>
<sequence length="1009" mass="110726">MNKLCGQLLMLLLLLIFTIHTTTTTTTITATTVTDNFSSAAYINGAFGAPNWLASSYGSFISEGKFWIDNGYGSLTVQHVAASLANDTTFSTNVRILSRISQVTNTVWLTGGVAIYKDSSNYWATHLVESPLQSGSSHFVELGEMKNGVWLSSSQDAISLPSSGSSYNWQYGVDYTATISMSIGGYHPSNNISCIAKVQAKWAFASNGSVVSSLGWCITNPQAVLTGRGAFHTGFLNVVYSNVTSSWTVPVNMTITRQFPAWNPSLSCTSMCPRKATGFFRVEQDITTGKWWFIDPVGNPFYFVAVDHVNYYEFATEALGAQRLLSWGFNTLGTDVSTYLRYKGLAHTITHTTNEFSGKISDITPKTTWTGFPNVFHPQWTDFLYFTFSDYLQYRDDPWVIGHFVDNEIQWWGDSGCSSKDYCLFNQAWLKESNHTAKIAWANLIIDTFGLVNLETEFMNGWGISGINSFATLVNNTSPAIPMSEKAISVSRQFVRNVAEIYFSTVSQALKKVDPNHVYLCNRFPGQAPDIVDIAAKYCDVITYNWYPSIEVNLGIPKQVQQTPQQWVGNYNRPLIITEWSFPALDAGLPSTHGAGMRVDNQAQRAKCYSYFNTFLQSHPLIVGNSYFMYVDEPALGISTTFPENSNYGLLNVNDDPYPLMVQAAISMNFNVCARHSAGLNSTIYQTQPLSSPTGNVTAQNLAGSIPDGLAYDFGSVKIDGSIVRLSWKGSRLATLRITTGTMLSSESSTSWNAPDTTSSVLKASISETSAAVLIQQRISSRGLVVMLQVNVVSYAPGIPLVVVKILSIQNLRTDGQSILVQSITTNGEAHIGDSSWNSAKTQSLITSPSVPGHWLHSKGLYNGTSMNGFGTAFFSEQSSTWVQSANSVTVIWTPLNVNITYNSTFVPSSPVLQVVFPFTIPNDQDPYTFFVNTFTAVQTSFSIPTVAIPSLPPLDTCKQPTAPSAQISMIPTSSTIQPKSSIVTSDANKLSILRVSTILMILVLFVWF</sequence>
<feature type="domain" description="Glycoside hydrolase family 2 catalytic" evidence="1">
    <location>
        <begin position="499"/>
        <end position="630"/>
    </location>
</feature>
<dbReference type="RefSeq" id="XP_002678906.1">
    <property type="nucleotide sequence ID" value="XM_002678860.1"/>
</dbReference>
<dbReference type="SUPFAM" id="SSF51445">
    <property type="entry name" value="(Trans)glycosidases"/>
    <property type="match status" value="1"/>
</dbReference>
<dbReference type="AlphaFoldDB" id="D2VAY6"/>
<evidence type="ECO:0000313" key="3">
    <source>
        <dbReference type="Proteomes" id="UP000006671"/>
    </source>
</evidence>
<keyword evidence="3" id="KW-1185">Reference proteome</keyword>
<dbReference type="VEuPathDB" id="AmoebaDB:NAEGRDRAFT_79256"/>
<dbReference type="GO" id="GO:0005975">
    <property type="term" value="P:carbohydrate metabolic process"/>
    <property type="evidence" value="ECO:0007669"/>
    <property type="project" value="InterPro"/>
</dbReference>
<reference evidence="2 3" key="1">
    <citation type="journal article" date="2010" name="Cell">
        <title>The genome of Naegleria gruberi illuminates early eukaryotic versatility.</title>
        <authorList>
            <person name="Fritz-Laylin L.K."/>
            <person name="Prochnik S.E."/>
            <person name="Ginger M.L."/>
            <person name="Dacks J.B."/>
            <person name="Carpenter M.L."/>
            <person name="Field M.C."/>
            <person name="Kuo A."/>
            <person name="Paredez A."/>
            <person name="Chapman J."/>
            <person name="Pham J."/>
            <person name="Shu S."/>
            <person name="Neupane R."/>
            <person name="Cipriano M."/>
            <person name="Mancuso J."/>
            <person name="Tu H."/>
            <person name="Salamov A."/>
            <person name="Lindquist E."/>
            <person name="Shapiro H."/>
            <person name="Lucas S."/>
            <person name="Grigoriev I.V."/>
            <person name="Cande W.Z."/>
            <person name="Fulton C."/>
            <person name="Rokhsar D.S."/>
            <person name="Dawson S.C."/>
        </authorList>
    </citation>
    <scope>NUCLEOTIDE SEQUENCE [LARGE SCALE GENOMIC DNA]</scope>
    <source>
        <strain evidence="2 3">NEG-M</strain>
    </source>
</reference>
<dbReference type="EMBL" id="GG738860">
    <property type="protein sequence ID" value="EFC46162.1"/>
    <property type="molecule type" value="Genomic_DNA"/>
</dbReference>
<evidence type="ECO:0000313" key="2">
    <source>
        <dbReference type="EMBL" id="EFC46162.1"/>
    </source>
</evidence>
<dbReference type="Proteomes" id="UP000006671">
    <property type="component" value="Unassembled WGS sequence"/>
</dbReference>
<dbReference type="Gene3D" id="3.20.20.80">
    <property type="entry name" value="Glycosidases"/>
    <property type="match status" value="2"/>
</dbReference>
<organism evidence="3">
    <name type="scientific">Naegleria gruberi</name>
    <name type="common">Amoeba</name>
    <dbReference type="NCBI Taxonomy" id="5762"/>
    <lineage>
        <taxon>Eukaryota</taxon>
        <taxon>Discoba</taxon>
        <taxon>Heterolobosea</taxon>
        <taxon>Tetramitia</taxon>
        <taxon>Eutetramitia</taxon>
        <taxon>Vahlkampfiidae</taxon>
        <taxon>Naegleria</taxon>
    </lineage>
</organism>